<feature type="domain" description="N-terminal" evidence="1">
    <location>
        <begin position="26"/>
        <end position="127"/>
    </location>
</feature>
<dbReference type="Pfam" id="PF08401">
    <property type="entry name" value="ArdcN"/>
    <property type="match status" value="1"/>
</dbReference>
<organism evidence="2 3">
    <name type="scientific">Dolosigranulum pigrum</name>
    <dbReference type="NCBI Taxonomy" id="29394"/>
    <lineage>
        <taxon>Bacteria</taxon>
        <taxon>Bacillati</taxon>
        <taxon>Bacillota</taxon>
        <taxon>Bacilli</taxon>
        <taxon>Lactobacillales</taxon>
        <taxon>Carnobacteriaceae</taxon>
        <taxon>Dolosigranulum</taxon>
    </lineage>
</organism>
<evidence type="ECO:0000313" key="2">
    <source>
        <dbReference type="EMBL" id="QDO91071.1"/>
    </source>
</evidence>
<dbReference type="InterPro" id="IPR013610">
    <property type="entry name" value="ArdC_N"/>
</dbReference>
<dbReference type="EMBL" id="CP041626">
    <property type="protein sequence ID" value="QDO91071.1"/>
    <property type="molecule type" value="Genomic_DNA"/>
</dbReference>
<proteinExistence type="predicted"/>
<gene>
    <name evidence="2" type="ORF">FNV33_03030</name>
</gene>
<dbReference type="GO" id="GO:0008237">
    <property type="term" value="F:metallopeptidase activity"/>
    <property type="evidence" value="ECO:0007669"/>
    <property type="project" value="UniProtKB-KW"/>
</dbReference>
<dbReference type="AlphaFoldDB" id="A0A516GHR7"/>
<dbReference type="GO" id="GO:0006508">
    <property type="term" value="P:proteolysis"/>
    <property type="evidence" value="ECO:0007669"/>
    <property type="project" value="UniProtKB-KW"/>
</dbReference>
<evidence type="ECO:0000313" key="3">
    <source>
        <dbReference type="Proteomes" id="UP000315953"/>
    </source>
</evidence>
<accession>A0A516GHR7</accession>
<keyword evidence="2" id="KW-0482">Metalloprotease</keyword>
<reference evidence="2 3" key="1">
    <citation type="submission" date="2019-07" db="EMBL/GenBank/DDBJ databases">
        <title>Genome assembly of a nasal isolate of Dolosigranulum pigrum from a chronic sinusitis patient.</title>
        <authorList>
            <person name="Baig S."/>
            <person name="Overballe-Petersen S."/>
            <person name="Kaspar U."/>
            <person name="Rendboe A."/>
            <person name="de Man T."/>
            <person name="Liu C."/>
            <person name="Price L.B."/>
            <person name="Stegger M."/>
            <person name="Becker K."/>
            <person name="Skytt Andersen P."/>
        </authorList>
    </citation>
    <scope>NUCLEOTIDE SEQUENCE [LARGE SCALE GENOMIC DNA]</scope>
    <source>
        <strain evidence="2 3">83VPs-KB5</strain>
    </source>
</reference>
<protein>
    <submittedName>
        <fullName evidence="2">SprT family zinc-dependent metalloprotease</fullName>
    </submittedName>
</protein>
<dbReference type="GO" id="GO:0003697">
    <property type="term" value="F:single-stranded DNA binding"/>
    <property type="evidence" value="ECO:0007669"/>
    <property type="project" value="InterPro"/>
</dbReference>
<evidence type="ECO:0000259" key="1">
    <source>
        <dbReference type="Pfam" id="PF08401"/>
    </source>
</evidence>
<keyword evidence="2" id="KW-0378">Hydrolase</keyword>
<dbReference type="KEGG" id="dpm:FNV33_03030"/>
<sequence length="659" mass="76210">MGRREGLAMGWKPTKEWIEKRNKKMDLLLNQADEHRKEFVQSDDSIKDYLKFMRKFRHYSANNITMIQSQREGALAVAGYKQWQDKGLQVQKGEKAINILSPNISKYYLNEDEEVVYLHSLSKEEKKAAYRNDDVDIKKRVSFSPAPVFDITQTNAKPEDYPDYYPNKPYHAKHDKDLDVNRLYDYMTNVAEERGIEVNSKAVIDGSTAKGVAVHEENRIDLSHRLTDSEKVSVVAHEMAHLAFDHHKDSSINTGQKELEAEMTAFVVSDYLGIDTSENSFPYLSSWSKGLKQLNDNHEIDEDISEVIFSNVKEASSQLIEDIERVNEQEINTDMAEDKVVVKIPFENKLGTEVRMTRGGEVLSSSAQIEDLIEVEEYENYEAFEAVYNRENTNYRHDMTDYAAGVLDKPVDEMTIDERMESFNEVYYEFPTQYPSGEARKEDCPIKPMRKKDRDKPVRLINGVYHSDSKTDQFYLRDDVDVGEATQYLFDDLLQKAEKSVIRDEITGRALSPYELVYQLGRGDEVMSPAIHEKIFSDEEWYKLYEKDDNSFFYTEIRYTDDLPYEYLDDDPSFKGSYKLNGENIGTLSDLGKILADGGEVDGVDCLDELVKDIYLNNRQDIGYTLYDDFEPVDLKEKYGIETEQNSQGRSISEDELEL</sequence>
<name>A0A516GHR7_9LACT</name>
<dbReference type="Proteomes" id="UP000315953">
    <property type="component" value="Chromosome"/>
</dbReference>
<keyword evidence="2" id="KW-0645">Protease</keyword>